<gene>
    <name evidence="2" type="ORF">ACCI49_14665</name>
</gene>
<comment type="caution">
    <text evidence="2">The sequence shown here is derived from an EMBL/GenBank/DDBJ whole genome shotgun (WGS) entry which is preliminary data.</text>
</comment>
<feature type="chain" id="PRO_5046240084" description="Alpha/beta hydrolase family protein" evidence="1">
    <location>
        <begin position="20"/>
        <end position="311"/>
    </location>
</feature>
<evidence type="ECO:0000313" key="2">
    <source>
        <dbReference type="EMBL" id="MFA0812156.1"/>
    </source>
</evidence>
<proteinExistence type="predicted"/>
<dbReference type="EMBL" id="JBGMEK010000034">
    <property type="protein sequence ID" value="MFA0812156.1"/>
    <property type="molecule type" value="Genomic_DNA"/>
</dbReference>
<dbReference type="InterPro" id="IPR029058">
    <property type="entry name" value="AB_hydrolase_fold"/>
</dbReference>
<keyword evidence="3" id="KW-1185">Reference proteome</keyword>
<dbReference type="SUPFAM" id="SSF53474">
    <property type="entry name" value="alpha/beta-Hydrolases"/>
    <property type="match status" value="1"/>
</dbReference>
<protein>
    <recommendedName>
        <fullName evidence="4">Alpha/beta hydrolase family protein</fullName>
    </recommendedName>
</protein>
<evidence type="ECO:0008006" key="4">
    <source>
        <dbReference type="Google" id="ProtNLM"/>
    </source>
</evidence>
<dbReference type="RefSeq" id="WP_371839786.1">
    <property type="nucleotide sequence ID" value="NZ_JBGMEK010000034.1"/>
</dbReference>
<name>A0ABV4P1A2_9GAMM</name>
<evidence type="ECO:0000256" key="1">
    <source>
        <dbReference type="SAM" id="SignalP"/>
    </source>
</evidence>
<dbReference type="Proteomes" id="UP001569428">
    <property type="component" value="Unassembled WGS sequence"/>
</dbReference>
<sequence length="311" mass="34726">MKIIVIGFFLSVMASVSHSAELLQIPANPDKGFNYPYLIKLPEVVSNQDKIFLIVETNNTGKVSDDYDVHLEAAKNAIVGNAVGPWLSKKLSYPILMPVFPRPESAWQVYTHALDRDSMLVKSVPFERLDLQLKAMIENAYDILRERSLKLQDGVILAGFSASGTFANRFSLLHPEIIEIVVAGGLNGTLMLPTASLESHSLKYPLGINDFNQIAGRNFNLDEWLTIKQFLFMGENDTNDAVAYDDAYSEEERLVIYKTTGKSIHPERWSNSQEAYKKYGANVTFRTFKGVGHGTNGTVHSEFLAFVQGNI</sequence>
<keyword evidence="1" id="KW-0732">Signal</keyword>
<evidence type="ECO:0000313" key="3">
    <source>
        <dbReference type="Proteomes" id="UP001569428"/>
    </source>
</evidence>
<reference evidence="2 3" key="1">
    <citation type="submission" date="2024-08" db="EMBL/GenBank/DDBJ databases">
        <authorList>
            <person name="Ishaq N."/>
        </authorList>
    </citation>
    <scope>NUCLEOTIDE SEQUENCE [LARGE SCALE GENOMIC DNA]</scope>
    <source>
        <strain evidence="2 3">DSM 18651</strain>
    </source>
</reference>
<feature type="signal peptide" evidence="1">
    <location>
        <begin position="1"/>
        <end position="19"/>
    </location>
</feature>
<dbReference type="Gene3D" id="3.40.50.1820">
    <property type="entry name" value="alpha/beta hydrolase"/>
    <property type="match status" value="1"/>
</dbReference>
<organism evidence="2 3">
    <name type="scientific">Microbulbifer epialgicus</name>
    <dbReference type="NCBI Taxonomy" id="393907"/>
    <lineage>
        <taxon>Bacteria</taxon>
        <taxon>Pseudomonadati</taxon>
        <taxon>Pseudomonadota</taxon>
        <taxon>Gammaproteobacteria</taxon>
        <taxon>Cellvibrionales</taxon>
        <taxon>Microbulbiferaceae</taxon>
        <taxon>Microbulbifer</taxon>
    </lineage>
</organism>
<accession>A0ABV4P1A2</accession>